<name>A0A7J6LNQ2_PEROL</name>
<dbReference type="EMBL" id="JABANN010000371">
    <property type="protein sequence ID" value="KAF4660932.1"/>
    <property type="molecule type" value="Genomic_DNA"/>
</dbReference>
<proteinExistence type="predicted"/>
<evidence type="ECO:0000313" key="10">
    <source>
        <dbReference type="EMBL" id="KAF4660932.1"/>
    </source>
</evidence>
<protein>
    <recommendedName>
        <fullName evidence="9">Major facilitator superfamily (MFS) profile domain-containing protein</fullName>
    </recommendedName>
</protein>
<evidence type="ECO:0000256" key="2">
    <source>
        <dbReference type="ARBA" id="ARBA00022448"/>
    </source>
</evidence>
<keyword evidence="5 8" id="KW-1133">Transmembrane helix</keyword>
<evidence type="ECO:0000256" key="5">
    <source>
        <dbReference type="ARBA" id="ARBA00022989"/>
    </source>
</evidence>
<gene>
    <name evidence="10" type="ORF">FOL46_005938</name>
</gene>
<feature type="transmembrane region" description="Helical" evidence="8">
    <location>
        <begin position="294"/>
        <end position="313"/>
    </location>
</feature>
<evidence type="ECO:0000256" key="1">
    <source>
        <dbReference type="ARBA" id="ARBA00004651"/>
    </source>
</evidence>
<evidence type="ECO:0000256" key="7">
    <source>
        <dbReference type="SAM" id="MobiDB-lite"/>
    </source>
</evidence>
<dbReference type="InterPro" id="IPR050171">
    <property type="entry name" value="MFS_Transporters"/>
</dbReference>
<feature type="transmembrane region" description="Helical" evidence="8">
    <location>
        <begin position="325"/>
        <end position="347"/>
    </location>
</feature>
<dbReference type="InterPro" id="IPR036259">
    <property type="entry name" value="MFS_trans_sf"/>
</dbReference>
<dbReference type="Pfam" id="PF07690">
    <property type="entry name" value="MFS_1"/>
    <property type="match status" value="1"/>
</dbReference>
<feature type="transmembrane region" description="Helical" evidence="8">
    <location>
        <begin position="86"/>
        <end position="105"/>
    </location>
</feature>
<evidence type="ECO:0000256" key="8">
    <source>
        <dbReference type="SAM" id="Phobius"/>
    </source>
</evidence>
<feature type="transmembrane region" description="Helical" evidence="8">
    <location>
        <begin position="42"/>
        <end position="66"/>
    </location>
</feature>
<dbReference type="PANTHER" id="PTHR23517">
    <property type="entry name" value="RESISTANCE PROTEIN MDTM, PUTATIVE-RELATED-RELATED"/>
    <property type="match status" value="1"/>
</dbReference>
<evidence type="ECO:0000256" key="6">
    <source>
        <dbReference type="ARBA" id="ARBA00023136"/>
    </source>
</evidence>
<dbReference type="GO" id="GO:0005886">
    <property type="term" value="C:plasma membrane"/>
    <property type="evidence" value="ECO:0007669"/>
    <property type="project" value="UniProtKB-SubCell"/>
</dbReference>
<feature type="transmembrane region" description="Helical" evidence="8">
    <location>
        <begin position="256"/>
        <end position="274"/>
    </location>
</feature>
<sequence length="463" mass="50379">MSNRQTYTRLTDRPYDSSHETIPKAAAPSSSRRGRQSHTSKLLLVYAIVFIDFVGVSIFTNVMPILVDPSLPSCLYGMGNLDQGTAYSILMFFYTFGMLFSPPLFGKLSDIYGRRPLLLVSIIGLTVAYALQAVALNFWVFASVRFLIGLLGGGRPVASAYICDLTKNGDEQIRALAWMNMAPALSFAIGPPLGGLLVGLCGPMFPPAFVAILALLVSVMSWKHLAEASPSQPESLTIPNPEDSSLPSGRRSSDKFMYFLVFTLALLSNCMYMTDFLNFPLVLKDEFGFSPFLAGATGIGDGLLVFVGNWMYMVLATDLKIRVSVIALSACASYVVSAFAPLCFNSIAGLLVVKYIVALAGPLIFGTLPQLVATISPPGRGGEFTGYFNFVLSVGNLIATPWAGPVYEHWGHGANFYIATIFSVLCVIAFIPLIPMLRHYECPTLRKMISQRIMSTHSPVAMW</sequence>
<comment type="caution">
    <text evidence="10">The sequence shown here is derived from an EMBL/GenBank/DDBJ whole genome shotgun (WGS) entry which is preliminary data.</text>
</comment>
<dbReference type="GO" id="GO:0022857">
    <property type="term" value="F:transmembrane transporter activity"/>
    <property type="evidence" value="ECO:0007669"/>
    <property type="project" value="InterPro"/>
</dbReference>
<feature type="transmembrane region" description="Helical" evidence="8">
    <location>
        <begin position="353"/>
        <end position="372"/>
    </location>
</feature>
<feature type="transmembrane region" description="Helical" evidence="8">
    <location>
        <begin position="204"/>
        <end position="222"/>
    </location>
</feature>
<dbReference type="SUPFAM" id="SSF103473">
    <property type="entry name" value="MFS general substrate transporter"/>
    <property type="match status" value="1"/>
</dbReference>
<feature type="transmembrane region" description="Helical" evidence="8">
    <location>
        <begin position="384"/>
        <end position="404"/>
    </location>
</feature>
<feature type="transmembrane region" description="Helical" evidence="8">
    <location>
        <begin position="416"/>
        <end position="437"/>
    </location>
</feature>
<accession>A0A7J6LNQ2</accession>
<feature type="region of interest" description="Disordered" evidence="7">
    <location>
        <begin position="1"/>
        <end position="33"/>
    </location>
</feature>
<evidence type="ECO:0000313" key="11">
    <source>
        <dbReference type="Proteomes" id="UP000572268"/>
    </source>
</evidence>
<evidence type="ECO:0000256" key="4">
    <source>
        <dbReference type="ARBA" id="ARBA00022692"/>
    </source>
</evidence>
<dbReference type="Proteomes" id="UP000572268">
    <property type="component" value="Unassembled WGS sequence"/>
</dbReference>
<feature type="transmembrane region" description="Helical" evidence="8">
    <location>
        <begin position="117"/>
        <end position="140"/>
    </location>
</feature>
<reference evidence="10 11" key="1">
    <citation type="submission" date="2020-04" db="EMBL/GenBank/DDBJ databases">
        <title>Perkinsus olseni comparative genomics.</title>
        <authorList>
            <person name="Bogema D.R."/>
        </authorList>
    </citation>
    <scope>NUCLEOTIDE SEQUENCE [LARGE SCALE GENOMIC DNA]</scope>
    <source>
        <strain evidence="10">ATCC PRA-31</strain>
    </source>
</reference>
<dbReference type="InterPro" id="IPR011701">
    <property type="entry name" value="MFS"/>
</dbReference>
<feature type="domain" description="Major facilitator superfamily (MFS) profile" evidence="9">
    <location>
        <begin position="41"/>
        <end position="438"/>
    </location>
</feature>
<comment type="subcellular location">
    <subcellularLocation>
        <location evidence="1">Cell membrane</location>
        <topology evidence="1">Multi-pass membrane protein</topology>
    </subcellularLocation>
</comment>
<dbReference type="PANTHER" id="PTHR23517:SF3">
    <property type="entry name" value="INTEGRAL MEMBRANE TRANSPORT PROTEIN"/>
    <property type="match status" value="1"/>
</dbReference>
<keyword evidence="4 8" id="KW-0812">Transmembrane</keyword>
<evidence type="ECO:0000259" key="9">
    <source>
        <dbReference type="PROSITE" id="PS50850"/>
    </source>
</evidence>
<keyword evidence="6 8" id="KW-0472">Membrane</keyword>
<dbReference type="AlphaFoldDB" id="A0A7J6LNQ2"/>
<dbReference type="Gene3D" id="1.20.1250.20">
    <property type="entry name" value="MFS general substrate transporter like domains"/>
    <property type="match status" value="1"/>
</dbReference>
<organism evidence="10 11">
    <name type="scientific">Perkinsus olseni</name>
    <name type="common">Perkinsus atlanticus</name>
    <dbReference type="NCBI Taxonomy" id="32597"/>
    <lineage>
        <taxon>Eukaryota</taxon>
        <taxon>Sar</taxon>
        <taxon>Alveolata</taxon>
        <taxon>Perkinsozoa</taxon>
        <taxon>Perkinsea</taxon>
        <taxon>Perkinsida</taxon>
        <taxon>Perkinsidae</taxon>
        <taxon>Perkinsus</taxon>
    </lineage>
</organism>
<keyword evidence="3" id="KW-1003">Cell membrane</keyword>
<evidence type="ECO:0000256" key="3">
    <source>
        <dbReference type="ARBA" id="ARBA00022475"/>
    </source>
</evidence>
<feature type="compositionally biased region" description="Basic and acidic residues" evidence="7">
    <location>
        <begin position="10"/>
        <end position="22"/>
    </location>
</feature>
<keyword evidence="2" id="KW-0813">Transport</keyword>
<dbReference type="InterPro" id="IPR020846">
    <property type="entry name" value="MFS_dom"/>
</dbReference>
<dbReference type="PROSITE" id="PS50850">
    <property type="entry name" value="MFS"/>
    <property type="match status" value="1"/>
</dbReference>